<dbReference type="SUPFAM" id="SSF81301">
    <property type="entry name" value="Nucleotidyltransferase"/>
    <property type="match status" value="1"/>
</dbReference>
<name>A0A972FDM5_9RHOO</name>
<comment type="caution">
    <text evidence="1">The sequence shown here is derived from an EMBL/GenBank/DDBJ whole genome shotgun (WGS) entry which is preliminary data.</text>
</comment>
<dbReference type="Proteomes" id="UP000599523">
    <property type="component" value="Unassembled WGS sequence"/>
</dbReference>
<sequence>MSESDEHVQRATSESVEITPYDPAWPVAFARERDHLRACLPPGSVGRIEHFGSTAVPGLAAKPIVDMLVEVRSLKEVRETFAPILEAQGYEFFWRPSWRDGVSPEYTWFIKRDALGRRSHHIHMLTASSPEWERLLFRDYLIAHPETAREYGALKQRIAMASGDRRAYADAKTDFILRVTETARHWKEHRDD</sequence>
<evidence type="ECO:0000313" key="1">
    <source>
        <dbReference type="EMBL" id="NMG04829.1"/>
    </source>
</evidence>
<proteinExistence type="predicted"/>
<accession>A0A972FDM5</accession>
<evidence type="ECO:0000313" key="2">
    <source>
        <dbReference type="Proteomes" id="UP000599523"/>
    </source>
</evidence>
<gene>
    <name evidence="1" type="ORF">GPA21_17905</name>
</gene>
<dbReference type="InterPro" id="IPR007344">
    <property type="entry name" value="GrpB/CoaE"/>
</dbReference>
<dbReference type="EMBL" id="WTVM01000161">
    <property type="protein sequence ID" value="NMG04829.1"/>
    <property type="molecule type" value="Genomic_DNA"/>
</dbReference>
<dbReference type="PANTHER" id="PTHR34822">
    <property type="entry name" value="GRPB DOMAIN PROTEIN (AFU_ORTHOLOGUE AFUA_1G01530)"/>
    <property type="match status" value="1"/>
</dbReference>
<keyword evidence="2" id="KW-1185">Reference proteome</keyword>
<dbReference type="PANTHER" id="PTHR34822:SF1">
    <property type="entry name" value="GRPB FAMILY PROTEIN"/>
    <property type="match status" value="1"/>
</dbReference>
<reference evidence="1" key="1">
    <citation type="submission" date="2019-12" db="EMBL/GenBank/DDBJ databases">
        <title>Comparative genomics gives insights into the taxonomy of the Azoarcus-Aromatoleum group and reveals separate origins of nif in the plant-associated Azoarcus and non-plant-associated Aromatoleum sub-groups.</title>
        <authorList>
            <person name="Lafos M."/>
            <person name="Maluk M."/>
            <person name="Batista M."/>
            <person name="Junghare M."/>
            <person name="Carmona M."/>
            <person name="Faoro H."/>
            <person name="Cruz L.M."/>
            <person name="Battistoni F."/>
            <person name="De Souza E."/>
            <person name="Pedrosa F."/>
            <person name="Chen W.-M."/>
            <person name="Poole P.S."/>
            <person name="Dixon R.A."/>
            <person name="James E.K."/>
        </authorList>
    </citation>
    <scope>NUCLEOTIDE SEQUENCE</scope>
    <source>
        <strain evidence="1">NSC3</strain>
    </source>
</reference>
<dbReference type="Pfam" id="PF04229">
    <property type="entry name" value="GrpB"/>
    <property type="match status" value="1"/>
</dbReference>
<protein>
    <submittedName>
        <fullName evidence="1">GrpB family protein</fullName>
    </submittedName>
</protein>
<dbReference type="RefSeq" id="WP_168989467.1">
    <property type="nucleotide sequence ID" value="NZ_CAWPHM010000068.1"/>
</dbReference>
<dbReference type="InterPro" id="IPR043519">
    <property type="entry name" value="NT_sf"/>
</dbReference>
<organism evidence="1 2">
    <name type="scientific">Azoarcus taiwanensis</name>
    <dbReference type="NCBI Taxonomy" id="666964"/>
    <lineage>
        <taxon>Bacteria</taxon>
        <taxon>Pseudomonadati</taxon>
        <taxon>Pseudomonadota</taxon>
        <taxon>Betaproteobacteria</taxon>
        <taxon>Rhodocyclales</taxon>
        <taxon>Zoogloeaceae</taxon>
        <taxon>Azoarcus</taxon>
    </lineage>
</organism>
<dbReference type="Gene3D" id="3.30.460.10">
    <property type="entry name" value="Beta Polymerase, domain 2"/>
    <property type="match status" value="1"/>
</dbReference>
<dbReference type="AlphaFoldDB" id="A0A972FDM5"/>